<feature type="chain" id="PRO_5025371463" evidence="1">
    <location>
        <begin position="20"/>
        <end position="284"/>
    </location>
</feature>
<dbReference type="AlphaFoldDB" id="A0A6A4WG02"/>
<organism evidence="2 3">
    <name type="scientific">Amphibalanus amphitrite</name>
    <name type="common">Striped barnacle</name>
    <name type="synonym">Balanus amphitrite</name>
    <dbReference type="NCBI Taxonomy" id="1232801"/>
    <lineage>
        <taxon>Eukaryota</taxon>
        <taxon>Metazoa</taxon>
        <taxon>Ecdysozoa</taxon>
        <taxon>Arthropoda</taxon>
        <taxon>Crustacea</taxon>
        <taxon>Multicrustacea</taxon>
        <taxon>Cirripedia</taxon>
        <taxon>Thoracica</taxon>
        <taxon>Thoracicalcarea</taxon>
        <taxon>Balanomorpha</taxon>
        <taxon>Balanoidea</taxon>
        <taxon>Balanidae</taxon>
        <taxon>Amphibalaninae</taxon>
        <taxon>Amphibalanus</taxon>
    </lineage>
</organism>
<dbReference type="OrthoDB" id="10463537at2759"/>
<keyword evidence="1" id="KW-0732">Signal</keyword>
<evidence type="ECO:0000256" key="1">
    <source>
        <dbReference type="SAM" id="SignalP"/>
    </source>
</evidence>
<dbReference type="EMBL" id="VIIS01001209">
    <property type="protein sequence ID" value="KAF0300968.1"/>
    <property type="molecule type" value="Genomic_DNA"/>
</dbReference>
<keyword evidence="3" id="KW-1185">Reference proteome</keyword>
<protein>
    <submittedName>
        <fullName evidence="2">Uncharacterized protein</fullName>
    </submittedName>
</protein>
<comment type="caution">
    <text evidence="2">The sequence shown here is derived from an EMBL/GenBank/DDBJ whole genome shotgun (WGS) entry which is preliminary data.</text>
</comment>
<proteinExistence type="predicted"/>
<name>A0A6A4WG02_AMPAM</name>
<evidence type="ECO:0000313" key="2">
    <source>
        <dbReference type="EMBL" id="KAF0300968.1"/>
    </source>
</evidence>
<gene>
    <name evidence="2" type="ORF">FJT64_026642</name>
</gene>
<sequence length="284" mass="31466">MNLITLCYAAGILAQVSTADDPSAVLEGISADASSRGSPDQKRDSEVTVLRQGVPAGPLLLVGPAGDPAGGVQLVQDSLEPLLLPPVVDVFPDVPDRVGDTPLQVQTVIEAEPADDDEPLDVPWVWDDKVCSPLLNRAPPPAGPLTTEQVTFALPLVVRERNRLKLKTRSGAVSPLHSDEAASTFEKLFWCITALIARVREPEERTRLMKKLYQDYLLWMERDEPPRQESRKEKFILEGFRVDVADSDVRSLWRTPMLELTANRTSITSLYRNVWCLKFMIVAS</sequence>
<feature type="signal peptide" evidence="1">
    <location>
        <begin position="1"/>
        <end position="19"/>
    </location>
</feature>
<accession>A0A6A4WG02</accession>
<reference evidence="2 3" key="1">
    <citation type="submission" date="2019-07" db="EMBL/GenBank/DDBJ databases">
        <title>Draft genome assembly of a fouling barnacle, Amphibalanus amphitrite (Darwin, 1854): The first reference genome for Thecostraca.</title>
        <authorList>
            <person name="Kim W."/>
        </authorList>
    </citation>
    <scope>NUCLEOTIDE SEQUENCE [LARGE SCALE GENOMIC DNA]</scope>
    <source>
        <strain evidence="2">SNU_AA5</strain>
        <tissue evidence="2">Soma without cirri and trophi</tissue>
    </source>
</reference>
<dbReference type="Proteomes" id="UP000440578">
    <property type="component" value="Unassembled WGS sequence"/>
</dbReference>
<evidence type="ECO:0000313" key="3">
    <source>
        <dbReference type="Proteomes" id="UP000440578"/>
    </source>
</evidence>